<evidence type="ECO:0000313" key="6">
    <source>
        <dbReference type="EMBL" id="VBA42689.1"/>
    </source>
</evidence>
<dbReference type="PANTHER" id="PTHR43734">
    <property type="entry name" value="PHYTOENE DESATURASE"/>
    <property type="match status" value="1"/>
</dbReference>
<dbReference type="Pfam" id="PF01593">
    <property type="entry name" value="Amino_oxidase"/>
    <property type="match status" value="1"/>
</dbReference>
<sequence length="513" mass="55119">MHTIQGPTDHVVVIGAGLAGLSTALHLAGRGRAVTVVEREAWPGGRAGRLDIEGYRIDTGPTVLTMPDIIDDVFAAVGETSSDRLDLLPVEPAYHAVFADGSSLDVHCDAERMASAIHEFAGSRQAAGYRRLRKWLTRLYRTEMDGFIAANFDSPLSLLTPQLARLAAIGGFRNWDAKVGRYLSDPRLRRVFTFQSLYAGVAPHDALAAYAVIAYMDTISGVFFPRGGVRALPDALAAAGACAGVQFHYRCSVTELERSGNRITAVRTDREQRIPCDAVVLTTELPTTYRLLGRTPRRIRPLRASPSAVVVHAGCPSVASADRAMAHHTILFGAAWEQTFTDIIRDGRLMRDPSLLVTRPTATDPTLAPTGHDLFYLLAPAPNLAAGTIDWSTAGAPYAESIIDTVADRLLPQLRHGTDVLDVVTPLDWARRGMTAGTPFALAHTFGQTGPFRPANTLRGIDNAVLAGSSTIPGVGVPTTLVSGRLAADRITGEVSRPPRHFDLKADTKAQIS</sequence>
<keyword evidence="2 4" id="KW-0125">Carotenoid biosynthesis</keyword>
<evidence type="ECO:0000256" key="1">
    <source>
        <dbReference type="ARBA" id="ARBA00004829"/>
    </source>
</evidence>
<dbReference type="PANTHER" id="PTHR43734:SF1">
    <property type="entry name" value="PHYTOENE DESATURASE"/>
    <property type="match status" value="1"/>
</dbReference>
<accession>A0A498QCJ9</accession>
<evidence type="ECO:0000256" key="2">
    <source>
        <dbReference type="ARBA" id="ARBA00022746"/>
    </source>
</evidence>
<dbReference type="EMBL" id="UPHP01000123">
    <property type="protein sequence ID" value="VBA42689.1"/>
    <property type="molecule type" value="Genomic_DNA"/>
</dbReference>
<dbReference type="Gene3D" id="3.50.50.60">
    <property type="entry name" value="FAD/NAD(P)-binding domain"/>
    <property type="match status" value="2"/>
</dbReference>
<proteinExistence type="inferred from homology"/>
<dbReference type="AlphaFoldDB" id="A0A498QCJ9"/>
<evidence type="ECO:0000256" key="3">
    <source>
        <dbReference type="ARBA" id="ARBA00023002"/>
    </source>
</evidence>
<feature type="domain" description="Amine oxidase" evidence="5">
    <location>
        <begin position="18"/>
        <end position="491"/>
    </location>
</feature>
<keyword evidence="7" id="KW-1185">Reference proteome</keyword>
<protein>
    <submittedName>
        <fullName evidence="6">Zeta-carotene-forming phytoene desaturase</fullName>
        <ecNumber evidence="6">1.3.99.29</ecNumber>
    </submittedName>
</protein>
<comment type="pathway">
    <text evidence="1 4">Carotenoid biosynthesis.</text>
</comment>
<keyword evidence="3 4" id="KW-0560">Oxidoreductase</keyword>
<comment type="similarity">
    <text evidence="4">Belongs to the carotenoid/retinoid oxidoreductase family.</text>
</comment>
<dbReference type="OrthoDB" id="9774675at2"/>
<evidence type="ECO:0000259" key="5">
    <source>
        <dbReference type="Pfam" id="PF01593"/>
    </source>
</evidence>
<dbReference type="EC" id="1.3.99.29" evidence="6"/>
<dbReference type="SUPFAM" id="SSF51905">
    <property type="entry name" value="FAD/NAD(P)-binding domain"/>
    <property type="match status" value="1"/>
</dbReference>
<reference evidence="6 7" key="1">
    <citation type="submission" date="2018-09" db="EMBL/GenBank/DDBJ databases">
        <authorList>
            <person name="Tagini F."/>
        </authorList>
    </citation>
    <scope>NUCLEOTIDE SEQUENCE [LARGE SCALE GENOMIC DNA]</scope>
    <source>
        <strain evidence="6 7">MK136</strain>
    </source>
</reference>
<dbReference type="NCBIfam" id="TIGR02734">
    <property type="entry name" value="crtI_fam"/>
    <property type="match status" value="1"/>
</dbReference>
<name>A0A498QCJ9_9MYCO</name>
<dbReference type="InterPro" id="IPR002937">
    <property type="entry name" value="Amino_oxidase"/>
</dbReference>
<dbReference type="RefSeq" id="WP_122526042.1">
    <property type="nucleotide sequence ID" value="NZ_UPHP01000123.1"/>
</dbReference>
<dbReference type="GO" id="GO:0016117">
    <property type="term" value="P:carotenoid biosynthetic process"/>
    <property type="evidence" value="ECO:0007669"/>
    <property type="project" value="UniProtKB-KW"/>
</dbReference>
<evidence type="ECO:0000313" key="7">
    <source>
        <dbReference type="Proteomes" id="UP000273307"/>
    </source>
</evidence>
<evidence type="ECO:0000256" key="4">
    <source>
        <dbReference type="RuleBase" id="RU362075"/>
    </source>
</evidence>
<dbReference type="InterPro" id="IPR036188">
    <property type="entry name" value="FAD/NAD-bd_sf"/>
</dbReference>
<gene>
    <name evidence="6" type="primary">carA2_2</name>
    <name evidence="6" type="ORF">LAUMK136_04717</name>
</gene>
<dbReference type="InterPro" id="IPR014105">
    <property type="entry name" value="Carotenoid/retinoid_OxRdtase"/>
</dbReference>
<organism evidence="6 7">
    <name type="scientific">Mycobacterium attenuatum</name>
    <dbReference type="NCBI Taxonomy" id="2341086"/>
    <lineage>
        <taxon>Bacteria</taxon>
        <taxon>Bacillati</taxon>
        <taxon>Actinomycetota</taxon>
        <taxon>Actinomycetes</taxon>
        <taxon>Mycobacteriales</taxon>
        <taxon>Mycobacteriaceae</taxon>
        <taxon>Mycobacterium</taxon>
    </lineage>
</organism>
<dbReference type="Proteomes" id="UP000273307">
    <property type="component" value="Unassembled WGS sequence"/>
</dbReference>
<dbReference type="GO" id="GO:0016491">
    <property type="term" value="F:oxidoreductase activity"/>
    <property type="evidence" value="ECO:0007669"/>
    <property type="project" value="UniProtKB-KW"/>
</dbReference>